<dbReference type="Pfam" id="PF07670">
    <property type="entry name" value="Gate"/>
    <property type="match status" value="1"/>
</dbReference>
<dbReference type="Proteomes" id="UP000045545">
    <property type="component" value="Unassembled WGS sequence"/>
</dbReference>
<accession>A0A0E4GCS2</accession>
<feature type="transmembrane region" description="Helical" evidence="1">
    <location>
        <begin position="48"/>
        <end position="70"/>
    </location>
</feature>
<evidence type="ECO:0000313" key="4">
    <source>
        <dbReference type="Proteomes" id="UP000045545"/>
    </source>
</evidence>
<reference evidence="3 4" key="1">
    <citation type="submission" date="2015-03" db="EMBL/GenBank/DDBJ databases">
        <authorList>
            <person name="Murphy D."/>
        </authorList>
    </citation>
    <scope>NUCLEOTIDE SEQUENCE [LARGE SCALE GENOMIC DNA]</scope>
    <source>
        <strain evidence="3 4">OL-4</strain>
    </source>
</reference>
<evidence type="ECO:0000259" key="2">
    <source>
        <dbReference type="Pfam" id="PF07670"/>
    </source>
</evidence>
<dbReference type="NCBIfam" id="TIGR02871">
    <property type="entry name" value="spore_ylbJ"/>
    <property type="match status" value="1"/>
</dbReference>
<feature type="transmembrane region" description="Helical" evidence="1">
    <location>
        <begin position="135"/>
        <end position="154"/>
    </location>
</feature>
<dbReference type="AlphaFoldDB" id="A0A0E4GCS2"/>
<sequence>MALIEFSGLEYRMAGRLSIPLTIIIILLVSLFMLINPEATVQAASQGIILWYATVLPALFPFFIVAELLVKIRLVHFLGVLLEPIMRPLFRLPGCSSLVVVMGFTSGFPVGAVLTRKLYEQDMLSSEEAERLFSFTNNASPLFILGAVGVGMLGNPAAGYLLALAHYISNLMVGFLWRFRGKPGPDKGMPLGLRFSQAYRSLTPDSPAPPESIGKMLGDAVRSSLGNVMAVGGFIVVFSVVTRMLSNGGVIDLMAASVMRLLGTFGLGYPQAYGLCMGIMEMTLGIKTAVSSITEHQMLAVLIVISAILAFSGLSIIAQIMSIMAGMPVRLSFYILSRLIQVVLSCLITVLAYKIALIHGIGSLGVNSIPYYKILYAFNAWTFSLISIGVAGIILALMLLAAALRTSKSS</sequence>
<dbReference type="OrthoDB" id="1645614at2"/>
<keyword evidence="1" id="KW-1133">Transmembrane helix</keyword>
<feature type="domain" description="Nucleoside transporter/FeoB GTPase Gate" evidence="2">
    <location>
        <begin position="54"/>
        <end position="153"/>
    </location>
</feature>
<keyword evidence="4" id="KW-1185">Reference proteome</keyword>
<name>A0A0E4GCS2_9FIRM</name>
<dbReference type="STRING" id="690567.2492"/>
<proteinExistence type="predicted"/>
<feature type="transmembrane region" description="Helical" evidence="1">
    <location>
        <begin position="17"/>
        <end position="36"/>
    </location>
</feature>
<feature type="transmembrane region" description="Helical" evidence="1">
    <location>
        <begin position="374"/>
        <end position="404"/>
    </location>
</feature>
<protein>
    <submittedName>
        <fullName evidence="3">Sporulation integral membrane protein YlbJ</fullName>
    </submittedName>
</protein>
<dbReference type="InterPro" id="IPR014226">
    <property type="entry name" value="Spore_IM_YlbJ"/>
</dbReference>
<evidence type="ECO:0000313" key="3">
    <source>
        <dbReference type="EMBL" id="CFY04936.1"/>
    </source>
</evidence>
<gene>
    <name evidence="3" type="ORF">2492</name>
</gene>
<dbReference type="InterPro" id="IPR011642">
    <property type="entry name" value="Gate_dom"/>
</dbReference>
<keyword evidence="1" id="KW-0472">Membrane</keyword>
<evidence type="ECO:0000256" key="1">
    <source>
        <dbReference type="SAM" id="Phobius"/>
    </source>
</evidence>
<organism evidence="3 4">
    <name type="scientific">Syntrophomonas zehnderi OL-4</name>
    <dbReference type="NCBI Taxonomy" id="690567"/>
    <lineage>
        <taxon>Bacteria</taxon>
        <taxon>Bacillati</taxon>
        <taxon>Bacillota</taxon>
        <taxon>Clostridia</taxon>
        <taxon>Eubacteriales</taxon>
        <taxon>Syntrophomonadaceae</taxon>
        <taxon>Syntrophomonas</taxon>
    </lineage>
</organism>
<feature type="transmembrane region" description="Helical" evidence="1">
    <location>
        <begin position="298"/>
        <end position="325"/>
    </location>
</feature>
<feature type="transmembrane region" description="Helical" evidence="1">
    <location>
        <begin position="225"/>
        <end position="245"/>
    </location>
</feature>
<feature type="transmembrane region" description="Helical" evidence="1">
    <location>
        <begin position="90"/>
        <end position="114"/>
    </location>
</feature>
<feature type="transmembrane region" description="Helical" evidence="1">
    <location>
        <begin position="331"/>
        <end position="353"/>
    </location>
</feature>
<dbReference type="RefSeq" id="WP_052729787.1">
    <property type="nucleotide sequence ID" value="NZ_CGIH01000049.1"/>
</dbReference>
<dbReference type="EMBL" id="CGIH01000049">
    <property type="protein sequence ID" value="CFY04936.1"/>
    <property type="molecule type" value="Genomic_DNA"/>
</dbReference>
<keyword evidence="1" id="KW-0812">Transmembrane</keyword>